<feature type="compositionally biased region" description="Polar residues" evidence="1">
    <location>
        <begin position="218"/>
        <end position="229"/>
    </location>
</feature>
<protein>
    <submittedName>
        <fullName evidence="2">Uncharacterized protein</fullName>
    </submittedName>
</protein>
<evidence type="ECO:0000256" key="1">
    <source>
        <dbReference type="SAM" id="MobiDB-lite"/>
    </source>
</evidence>
<evidence type="ECO:0000313" key="2">
    <source>
        <dbReference type="EMBL" id="SHO74018.1"/>
    </source>
</evidence>
<dbReference type="AlphaFoldDB" id="A0A1M7ZYS4"/>
<accession>A0A1M7ZYS4</accession>
<gene>
    <name evidence="2" type="ORF">SAMN05443547_2398</name>
</gene>
<reference evidence="3" key="1">
    <citation type="submission" date="2016-12" db="EMBL/GenBank/DDBJ databases">
        <authorList>
            <person name="Varghese N."/>
            <person name="Submissions S."/>
        </authorList>
    </citation>
    <scope>NUCLEOTIDE SEQUENCE [LARGE SCALE GENOMIC DNA]</scope>
    <source>
        <strain evidence="3">DSM 18830</strain>
    </source>
</reference>
<feature type="region of interest" description="Disordered" evidence="1">
    <location>
        <begin position="190"/>
        <end position="244"/>
    </location>
</feature>
<dbReference type="Proteomes" id="UP000184611">
    <property type="component" value="Unassembled WGS sequence"/>
</dbReference>
<sequence>MNYIKHLNNFFEKVSTDFDLNPTHISLYMAIFQLWNQNRFQNTLSVSRDELMQISKIASTATYHKCMKDLSERGYIVYNPSFNPFKGSTLEVCSLDSYASTTSKKAFQKPRCCSKNEPVVEQANEQLTEQALNKHQTSSKHVPYINIINNTNSINLDKQEISKNEEKLISGNSNFNEVQESDIKIEKENEMHAFDNSDEKQTEKSCQKKLREKKKSNLDSPTPKANNFETGGKKKDENYSTVTSSECQSRPIGIEKLVSKFSKPTLEETQIYFLEKNFAEVEAQRFFNYFESNGWLVGGRAKMKDWKAAARNWMLNAKKYAENATKKSVAAIRTEGSSNPLGSKTFSLNPNHLHVTNHKNYGEAL</sequence>
<feature type="compositionally biased region" description="Basic and acidic residues" evidence="1">
    <location>
        <begin position="190"/>
        <end position="206"/>
    </location>
</feature>
<proteinExistence type="predicted"/>
<dbReference type="STRING" id="416016.SAMN05443547_2398"/>
<keyword evidence="3" id="KW-1185">Reference proteome</keyword>
<dbReference type="EMBL" id="FRYK01000005">
    <property type="protein sequence ID" value="SHO74018.1"/>
    <property type="molecule type" value="Genomic_DNA"/>
</dbReference>
<organism evidence="2 3">
    <name type="scientific">Flavobacterium cucumis</name>
    <dbReference type="NCBI Taxonomy" id="416016"/>
    <lineage>
        <taxon>Bacteria</taxon>
        <taxon>Pseudomonadati</taxon>
        <taxon>Bacteroidota</taxon>
        <taxon>Flavobacteriia</taxon>
        <taxon>Flavobacteriales</taxon>
        <taxon>Flavobacteriaceae</taxon>
        <taxon>Flavobacterium</taxon>
    </lineage>
</organism>
<dbReference type="RefSeq" id="WP_073584754.1">
    <property type="nucleotide sequence ID" value="NZ_CBCSEA010000026.1"/>
</dbReference>
<evidence type="ECO:0000313" key="3">
    <source>
        <dbReference type="Proteomes" id="UP000184611"/>
    </source>
</evidence>
<name>A0A1M7ZYS4_9FLAO</name>